<accession>A0A849K1Y5</accession>
<gene>
    <name evidence="1" type="ORF">HK415_03985</name>
</gene>
<dbReference type="Proteomes" id="UP000552954">
    <property type="component" value="Unassembled WGS sequence"/>
</dbReference>
<reference evidence="1 2" key="1">
    <citation type="submission" date="2020-05" db="EMBL/GenBank/DDBJ databases">
        <authorList>
            <person name="Khan S.A."/>
            <person name="Jeon C.O."/>
            <person name="Chun B.H."/>
        </authorList>
    </citation>
    <scope>NUCLEOTIDE SEQUENCE [LARGE SCALE GENOMIC DNA]</scope>
    <source>
        <strain evidence="1 2">B156</strain>
    </source>
</reference>
<proteinExistence type="predicted"/>
<dbReference type="AlphaFoldDB" id="A0A849K1Y5"/>
<reference evidence="1 2" key="2">
    <citation type="submission" date="2020-06" db="EMBL/GenBank/DDBJ databases">
        <title>Ramlibacter rhizophilus sp. nov., isolated from rhizosphere soil of national flower Mugunghwa from South Korea.</title>
        <authorList>
            <person name="Zheng-Fei Y."/>
            <person name="Huan T."/>
        </authorList>
    </citation>
    <scope>NUCLEOTIDE SEQUENCE [LARGE SCALE GENOMIC DNA]</scope>
    <source>
        <strain evidence="1 2">B156</strain>
    </source>
</reference>
<organism evidence="1 2">
    <name type="scientific">Ramlibacter montanisoli</name>
    <dbReference type="NCBI Taxonomy" id="2732512"/>
    <lineage>
        <taxon>Bacteria</taxon>
        <taxon>Pseudomonadati</taxon>
        <taxon>Pseudomonadota</taxon>
        <taxon>Betaproteobacteria</taxon>
        <taxon>Burkholderiales</taxon>
        <taxon>Comamonadaceae</taxon>
        <taxon>Ramlibacter</taxon>
    </lineage>
</organism>
<name>A0A849K1Y5_9BURK</name>
<dbReference type="EMBL" id="JABFCS010000001">
    <property type="protein sequence ID" value="NNU42502.1"/>
    <property type="molecule type" value="Genomic_DNA"/>
</dbReference>
<dbReference type="RefSeq" id="WP_171556860.1">
    <property type="nucleotide sequence ID" value="NZ_JABFCS010000001.1"/>
</dbReference>
<evidence type="ECO:0000313" key="2">
    <source>
        <dbReference type="Proteomes" id="UP000552954"/>
    </source>
</evidence>
<protein>
    <submittedName>
        <fullName evidence="1">Uncharacterized protein</fullName>
    </submittedName>
</protein>
<keyword evidence="2" id="KW-1185">Reference proteome</keyword>
<sequence length="126" mass="13530">MTMLLMAVSLPSGAASPVEREYADAVKSFRTGRLSEAFGQFMAIANRGDVDAARVALFMHMYGPVLYGKQWDAGDQNVAYWTMLVRNSGTSARAMPEFKPTVLVPSGAKAAPAKARARATTVAEID</sequence>
<comment type="caution">
    <text evidence="1">The sequence shown here is derived from an EMBL/GenBank/DDBJ whole genome shotgun (WGS) entry which is preliminary data.</text>
</comment>
<evidence type="ECO:0000313" key="1">
    <source>
        <dbReference type="EMBL" id="NNU42502.1"/>
    </source>
</evidence>